<evidence type="ECO:0000256" key="1">
    <source>
        <dbReference type="SAM" id="MobiDB-lite"/>
    </source>
</evidence>
<gene>
    <name evidence="2" type="ORF">AVEN_21090_1</name>
</gene>
<evidence type="ECO:0000313" key="3">
    <source>
        <dbReference type="Proteomes" id="UP000499080"/>
    </source>
</evidence>
<protein>
    <submittedName>
        <fullName evidence="2">Uncharacterized protein</fullName>
    </submittedName>
</protein>
<evidence type="ECO:0000313" key="2">
    <source>
        <dbReference type="EMBL" id="GBN99836.1"/>
    </source>
</evidence>
<name>A0A4Y2TK66_ARAVE</name>
<dbReference type="AlphaFoldDB" id="A0A4Y2TK66"/>
<reference evidence="2 3" key="1">
    <citation type="journal article" date="2019" name="Sci. Rep.">
        <title>Orb-weaving spider Araneus ventricosus genome elucidates the spidroin gene catalogue.</title>
        <authorList>
            <person name="Kono N."/>
            <person name="Nakamura H."/>
            <person name="Ohtoshi R."/>
            <person name="Moran D.A.P."/>
            <person name="Shinohara A."/>
            <person name="Yoshida Y."/>
            <person name="Fujiwara M."/>
            <person name="Mori M."/>
            <person name="Tomita M."/>
            <person name="Arakawa K."/>
        </authorList>
    </citation>
    <scope>NUCLEOTIDE SEQUENCE [LARGE SCALE GENOMIC DNA]</scope>
</reference>
<feature type="compositionally biased region" description="Basic and acidic residues" evidence="1">
    <location>
        <begin position="33"/>
        <end position="53"/>
    </location>
</feature>
<comment type="caution">
    <text evidence="2">The sequence shown here is derived from an EMBL/GenBank/DDBJ whole genome shotgun (WGS) entry which is preliminary data.</text>
</comment>
<feature type="region of interest" description="Disordered" evidence="1">
    <location>
        <begin position="33"/>
        <end position="89"/>
    </location>
</feature>
<keyword evidence="3" id="KW-1185">Reference proteome</keyword>
<sequence length="122" mass="13565">MKADSNPLDYSAVNFEYSTLAFPQIDYKEFREFSSPRDENEGKTLNKISRSENKALGSSSNRSSIRTKPGNPVLLNTHGSSSDSTQGEEERRLDLIILPLTTNFAAASDLKPVRIEIGRNTI</sequence>
<organism evidence="2 3">
    <name type="scientific">Araneus ventricosus</name>
    <name type="common">Orbweaver spider</name>
    <name type="synonym">Epeira ventricosa</name>
    <dbReference type="NCBI Taxonomy" id="182803"/>
    <lineage>
        <taxon>Eukaryota</taxon>
        <taxon>Metazoa</taxon>
        <taxon>Ecdysozoa</taxon>
        <taxon>Arthropoda</taxon>
        <taxon>Chelicerata</taxon>
        <taxon>Arachnida</taxon>
        <taxon>Araneae</taxon>
        <taxon>Araneomorphae</taxon>
        <taxon>Entelegynae</taxon>
        <taxon>Araneoidea</taxon>
        <taxon>Araneidae</taxon>
        <taxon>Araneus</taxon>
    </lineage>
</organism>
<dbReference type="EMBL" id="BGPR01028597">
    <property type="protein sequence ID" value="GBN99836.1"/>
    <property type="molecule type" value="Genomic_DNA"/>
</dbReference>
<dbReference type="Proteomes" id="UP000499080">
    <property type="component" value="Unassembled WGS sequence"/>
</dbReference>
<feature type="compositionally biased region" description="Polar residues" evidence="1">
    <location>
        <begin position="56"/>
        <end position="66"/>
    </location>
</feature>
<accession>A0A4Y2TK66</accession>
<proteinExistence type="predicted"/>